<protein>
    <submittedName>
        <fullName evidence="1">Uncharacterized protein</fullName>
    </submittedName>
</protein>
<dbReference type="EMBL" id="BGZK01003183">
    <property type="protein sequence ID" value="GBO98338.1"/>
    <property type="molecule type" value="Genomic_DNA"/>
</dbReference>
<gene>
    <name evidence="1" type="ORF">EVAR_84199_1</name>
</gene>
<evidence type="ECO:0000313" key="2">
    <source>
        <dbReference type="Proteomes" id="UP000299102"/>
    </source>
</evidence>
<reference evidence="1 2" key="1">
    <citation type="journal article" date="2019" name="Commun. Biol.">
        <title>The bagworm genome reveals a unique fibroin gene that provides high tensile strength.</title>
        <authorList>
            <person name="Kono N."/>
            <person name="Nakamura H."/>
            <person name="Ohtoshi R."/>
            <person name="Tomita M."/>
            <person name="Numata K."/>
            <person name="Arakawa K."/>
        </authorList>
    </citation>
    <scope>NUCLEOTIDE SEQUENCE [LARGE SCALE GENOMIC DNA]</scope>
</reference>
<dbReference type="AlphaFoldDB" id="A0A4C1S7K3"/>
<comment type="caution">
    <text evidence="1">The sequence shown here is derived from an EMBL/GenBank/DDBJ whole genome shotgun (WGS) entry which is preliminary data.</text>
</comment>
<accession>A0A4C1S7K3</accession>
<name>A0A4C1S7K3_EUMVA</name>
<keyword evidence="2" id="KW-1185">Reference proteome</keyword>
<evidence type="ECO:0000313" key="1">
    <source>
        <dbReference type="EMBL" id="GBO98338.1"/>
    </source>
</evidence>
<proteinExistence type="predicted"/>
<sequence length="178" mass="19495">MLTSPSYHFHPPYRSLQRDHLSLEDRAEGIEPGVEYQICGPTTADGPPSGVEVLDALVPISGTRAVKQVAEIHGSLELPVDKVSLSLFALHLIQPGRLPHPYVERKQPRRISAVQGTLYGEPALRATLRWTASSILRTPSFCRRCPSARCVQHGWLDYGNMVLTTSGPVALAARAKPL</sequence>
<organism evidence="1 2">
    <name type="scientific">Eumeta variegata</name>
    <name type="common">Bagworm moth</name>
    <name type="synonym">Eumeta japonica</name>
    <dbReference type="NCBI Taxonomy" id="151549"/>
    <lineage>
        <taxon>Eukaryota</taxon>
        <taxon>Metazoa</taxon>
        <taxon>Ecdysozoa</taxon>
        <taxon>Arthropoda</taxon>
        <taxon>Hexapoda</taxon>
        <taxon>Insecta</taxon>
        <taxon>Pterygota</taxon>
        <taxon>Neoptera</taxon>
        <taxon>Endopterygota</taxon>
        <taxon>Lepidoptera</taxon>
        <taxon>Glossata</taxon>
        <taxon>Ditrysia</taxon>
        <taxon>Tineoidea</taxon>
        <taxon>Psychidae</taxon>
        <taxon>Oiketicinae</taxon>
        <taxon>Eumeta</taxon>
    </lineage>
</organism>
<dbReference type="Proteomes" id="UP000299102">
    <property type="component" value="Unassembled WGS sequence"/>
</dbReference>